<feature type="transmembrane region" description="Helical" evidence="2">
    <location>
        <begin position="576"/>
        <end position="601"/>
    </location>
</feature>
<dbReference type="eggNOG" id="COG0656">
    <property type="taxonomic scope" value="Bacteria"/>
</dbReference>
<dbReference type="RefSeq" id="WP_012160954.1">
    <property type="nucleotide sequence ID" value="NC_009925.1"/>
</dbReference>
<feature type="region of interest" description="Disordered" evidence="1">
    <location>
        <begin position="1"/>
        <end position="44"/>
    </location>
</feature>
<keyword evidence="2" id="KW-0812">Transmembrane</keyword>
<evidence type="ECO:0000313" key="5">
    <source>
        <dbReference type="Proteomes" id="UP000000268"/>
    </source>
</evidence>
<evidence type="ECO:0000313" key="4">
    <source>
        <dbReference type="EMBL" id="ABW25344.1"/>
    </source>
</evidence>
<dbReference type="EMBL" id="CP000828">
    <property type="protein sequence ID" value="ABW25344.1"/>
    <property type="molecule type" value="Genomic_DNA"/>
</dbReference>
<dbReference type="InterPro" id="IPR025295">
    <property type="entry name" value="eCIS_core_dom"/>
</dbReference>
<feature type="transmembrane region" description="Helical" evidence="2">
    <location>
        <begin position="518"/>
        <end position="540"/>
    </location>
</feature>
<protein>
    <recommendedName>
        <fullName evidence="3">eCIS core domain-containing protein</fullName>
    </recommendedName>
</protein>
<organism evidence="4 5">
    <name type="scientific">Acaryochloris marina (strain MBIC 11017)</name>
    <dbReference type="NCBI Taxonomy" id="329726"/>
    <lineage>
        <taxon>Bacteria</taxon>
        <taxon>Bacillati</taxon>
        <taxon>Cyanobacteriota</taxon>
        <taxon>Cyanophyceae</taxon>
        <taxon>Acaryochloridales</taxon>
        <taxon>Acaryochloridaceae</taxon>
        <taxon>Acaryochloris</taxon>
    </lineage>
</organism>
<feature type="transmembrane region" description="Helical" evidence="2">
    <location>
        <begin position="621"/>
        <end position="646"/>
    </location>
</feature>
<dbReference type="Proteomes" id="UP000000268">
    <property type="component" value="Chromosome"/>
</dbReference>
<gene>
    <name evidence="4" type="ordered locus">AM1_0258</name>
</gene>
<dbReference type="Pfam" id="PF13699">
    <property type="entry name" value="eCIS_core"/>
    <property type="match status" value="1"/>
</dbReference>
<dbReference type="KEGG" id="amr:AM1_0258"/>
<feature type="region of interest" description="Disordered" evidence="1">
    <location>
        <begin position="231"/>
        <end position="259"/>
    </location>
</feature>
<keyword evidence="5" id="KW-1185">Reference proteome</keyword>
<reference evidence="4 5" key="1">
    <citation type="journal article" date="2008" name="Proc. Natl. Acad. Sci. U.S.A.">
        <title>Niche adaptation and genome expansion in the chlorophyll d-producing cyanobacterium Acaryochloris marina.</title>
        <authorList>
            <person name="Swingley W.D."/>
            <person name="Chen M."/>
            <person name="Cheung P.C."/>
            <person name="Conrad A.L."/>
            <person name="Dejesa L.C."/>
            <person name="Hao J."/>
            <person name="Honchak B.M."/>
            <person name="Karbach L.E."/>
            <person name="Kurdoglu A."/>
            <person name="Lahiri S."/>
            <person name="Mastrian S.D."/>
            <person name="Miyashita H."/>
            <person name="Page L."/>
            <person name="Ramakrishna P."/>
            <person name="Satoh S."/>
            <person name="Sattley W.M."/>
            <person name="Shimada Y."/>
            <person name="Taylor H.L."/>
            <person name="Tomo T."/>
            <person name="Tsuchiya T."/>
            <person name="Wang Z.T."/>
            <person name="Raymond J."/>
            <person name="Mimuro M."/>
            <person name="Blankenship R.E."/>
            <person name="Touchman J.W."/>
        </authorList>
    </citation>
    <scope>NUCLEOTIDE SEQUENCE [LARGE SCALE GENOMIC DNA]</scope>
    <source>
        <strain evidence="5">MBIC 11017</strain>
    </source>
</reference>
<evidence type="ECO:0000256" key="2">
    <source>
        <dbReference type="SAM" id="Phobius"/>
    </source>
</evidence>
<dbReference type="HOGENOM" id="CLU_402614_0_0_3"/>
<evidence type="ECO:0000256" key="1">
    <source>
        <dbReference type="SAM" id="MobiDB-lite"/>
    </source>
</evidence>
<accession>B0C8V4</accession>
<sequence length="683" mass="74187">MQTHQTQSQQAKTEAVPSSTPPVTQPTSPSPIVEPKSNAEGLAEHAERLEKFQRLDTSMVQMGPPRLTNGNPIQPKLTIGAPGDKYEQEADRVAKQVVTQMHSPKGLNPPSSAQRQDLPEQDELMMKPIIQRHNGPKDANPNLEHAINQSRGGGRPLDDKIRGPMEQAFGANFGGVRVHSDRKAHQLNESIQARAFTTGQDLFFRQGAYQPSSRAGQELLAHELTHVVQQNGKSIQPSLHPQSTAAEPQQNQEPTPSKSMELCWKSNDVFLRRQSEKQNHVSQAKNNVIPYITDKRIHQTSSTNGRLQKTEHLFQQVPAQPQYALVEKRQPKSTVIDSISSNPSPSIQRELADSWNQDEELYKLKDQIHGLQWYFNPDTQRFYYLVEGQAADTETAAENKMSLQSLHTFWVGYALAERDAASWREEANKDETGLLNSRIPWEGFIDAVGEDLGQENAESADNADTSTIFGKIGGLFKAAKPNAKTNKWRLGAEGIGHLAGGAIILALTVPAIGSGAGAIIGVPAAIGGGIQIVIGLSKFGRAWLAHKKGKEKDEDKIQKYGKWFNNLITMEGLLSLAFNTFMAIATGGAAASILGASGGLIKAVRGALLHIDDFDKKHPNLVALMTSVEAILTAIGRVLGIVIGAATEGAALAKNIVLGLVATIKESRAAASWRKAKAAAEAQ</sequence>
<keyword evidence="2" id="KW-1133">Transmembrane helix</keyword>
<name>B0C8V4_ACAM1</name>
<feature type="compositionally biased region" description="Polar residues" evidence="1">
    <location>
        <begin position="1"/>
        <end position="12"/>
    </location>
</feature>
<feature type="transmembrane region" description="Helical" evidence="2">
    <location>
        <begin position="490"/>
        <end position="512"/>
    </location>
</feature>
<feature type="domain" description="eCIS core" evidence="3">
    <location>
        <begin position="156"/>
        <end position="233"/>
    </location>
</feature>
<proteinExistence type="predicted"/>
<evidence type="ECO:0000259" key="3">
    <source>
        <dbReference type="Pfam" id="PF13699"/>
    </source>
</evidence>
<feature type="region of interest" description="Disordered" evidence="1">
    <location>
        <begin position="61"/>
        <end position="91"/>
    </location>
</feature>
<dbReference type="STRING" id="329726.AM1_0258"/>
<dbReference type="AlphaFoldDB" id="B0C8V4"/>
<keyword evidence="2" id="KW-0472">Membrane</keyword>
<feature type="compositionally biased region" description="Polar residues" evidence="1">
    <location>
        <begin position="231"/>
        <end position="258"/>
    </location>
</feature>
<feature type="region of interest" description="Disordered" evidence="1">
    <location>
        <begin position="132"/>
        <end position="162"/>
    </location>
</feature>